<keyword evidence="11" id="KW-0539">Nucleus</keyword>
<proteinExistence type="inferred from homology"/>
<evidence type="ECO:0000256" key="12">
    <source>
        <dbReference type="SAM" id="Coils"/>
    </source>
</evidence>
<keyword evidence="10" id="KW-0234">DNA repair</keyword>
<keyword evidence="6" id="KW-0227">DNA damage</keyword>
<comment type="caution">
    <text evidence="15">The sequence shown here is derived from an EMBL/GenBank/DDBJ whole genome shotgun (WGS) entry which is preliminary data.</text>
</comment>
<evidence type="ECO:0000313" key="16">
    <source>
        <dbReference type="Proteomes" id="UP001629113"/>
    </source>
</evidence>
<comment type="subcellular location">
    <subcellularLocation>
        <location evidence="2">Chromosome</location>
    </subcellularLocation>
    <subcellularLocation>
        <location evidence="1">Nucleus</location>
    </subcellularLocation>
</comment>
<feature type="compositionally biased region" description="Polar residues" evidence="13">
    <location>
        <begin position="44"/>
        <end position="66"/>
    </location>
</feature>
<feature type="region of interest" description="Disordered" evidence="13">
    <location>
        <begin position="1"/>
        <end position="81"/>
    </location>
</feature>
<keyword evidence="8 12" id="KW-0175">Coiled coil</keyword>
<dbReference type="Pfam" id="PF02463">
    <property type="entry name" value="SMC_N"/>
    <property type="match status" value="1"/>
</dbReference>
<keyword evidence="16" id="KW-1185">Reference proteome</keyword>
<evidence type="ECO:0000256" key="4">
    <source>
        <dbReference type="ARBA" id="ARBA00022454"/>
    </source>
</evidence>
<feature type="coiled-coil region" evidence="12">
    <location>
        <begin position="484"/>
        <end position="553"/>
    </location>
</feature>
<protein>
    <submittedName>
        <fullName evidence="15">RecF/RecN/SMC N terminal domain-containing protein</fullName>
    </submittedName>
</protein>
<keyword evidence="9" id="KW-0233">DNA recombination</keyword>
<evidence type="ECO:0000256" key="7">
    <source>
        <dbReference type="ARBA" id="ARBA00022840"/>
    </source>
</evidence>
<feature type="region of interest" description="Disordered" evidence="13">
    <location>
        <begin position="1061"/>
        <end position="1082"/>
    </location>
</feature>
<comment type="similarity">
    <text evidence="3">Belongs to the SMC family. SMC6 subfamily.</text>
</comment>
<evidence type="ECO:0000256" key="2">
    <source>
        <dbReference type="ARBA" id="ARBA00004286"/>
    </source>
</evidence>
<evidence type="ECO:0000256" key="6">
    <source>
        <dbReference type="ARBA" id="ARBA00022763"/>
    </source>
</evidence>
<evidence type="ECO:0000256" key="9">
    <source>
        <dbReference type="ARBA" id="ARBA00023172"/>
    </source>
</evidence>
<dbReference type="EMBL" id="JBFCZG010000002">
    <property type="protein sequence ID" value="KAL3426203.1"/>
    <property type="molecule type" value="Genomic_DNA"/>
</dbReference>
<evidence type="ECO:0000256" key="3">
    <source>
        <dbReference type="ARBA" id="ARBA00006793"/>
    </source>
</evidence>
<feature type="coiled-coil region" evidence="12">
    <location>
        <begin position="761"/>
        <end position="988"/>
    </location>
</feature>
<name>A0ABR4PSP3_9HELO</name>
<keyword evidence="5" id="KW-0547">Nucleotide-binding</keyword>
<organism evidence="15 16">
    <name type="scientific">Phlyctema vagabunda</name>
    <dbReference type="NCBI Taxonomy" id="108571"/>
    <lineage>
        <taxon>Eukaryota</taxon>
        <taxon>Fungi</taxon>
        <taxon>Dikarya</taxon>
        <taxon>Ascomycota</taxon>
        <taxon>Pezizomycotina</taxon>
        <taxon>Leotiomycetes</taxon>
        <taxon>Helotiales</taxon>
        <taxon>Dermateaceae</taxon>
        <taxon>Phlyctema</taxon>
    </lineage>
</organism>
<evidence type="ECO:0000256" key="13">
    <source>
        <dbReference type="SAM" id="MobiDB-lite"/>
    </source>
</evidence>
<feature type="compositionally biased region" description="Basic and acidic residues" evidence="13">
    <location>
        <begin position="1065"/>
        <end position="1074"/>
    </location>
</feature>
<keyword evidence="4" id="KW-0158">Chromosome</keyword>
<gene>
    <name evidence="15" type="ORF">PVAG01_02994</name>
</gene>
<feature type="region of interest" description="Disordered" evidence="13">
    <location>
        <begin position="94"/>
        <end position="119"/>
    </location>
</feature>
<feature type="coiled-coil region" evidence="12">
    <location>
        <begin position="297"/>
        <end position="440"/>
    </location>
</feature>
<evidence type="ECO:0000256" key="10">
    <source>
        <dbReference type="ARBA" id="ARBA00023204"/>
    </source>
</evidence>
<reference evidence="15 16" key="1">
    <citation type="submission" date="2024-06" db="EMBL/GenBank/DDBJ databases">
        <title>Complete genome of Phlyctema vagabunda strain 19-DSS-EL-015.</title>
        <authorList>
            <person name="Fiorenzani C."/>
        </authorList>
    </citation>
    <scope>NUCLEOTIDE SEQUENCE [LARGE SCALE GENOMIC DNA]</scope>
    <source>
        <strain evidence="15 16">19-DSS-EL-015</strain>
    </source>
</reference>
<dbReference type="InterPro" id="IPR003395">
    <property type="entry name" value="RecF/RecN/SMC_N"/>
</dbReference>
<feature type="domain" description="RecF/RecN/SMC N-terminal" evidence="14">
    <location>
        <begin position="130"/>
        <end position="1144"/>
    </location>
</feature>
<evidence type="ECO:0000256" key="11">
    <source>
        <dbReference type="ARBA" id="ARBA00023242"/>
    </source>
</evidence>
<evidence type="ECO:0000259" key="14">
    <source>
        <dbReference type="Pfam" id="PF02463"/>
    </source>
</evidence>
<feature type="compositionally biased region" description="Basic and acidic residues" evidence="13">
    <location>
        <begin position="94"/>
        <end position="105"/>
    </location>
</feature>
<evidence type="ECO:0000256" key="5">
    <source>
        <dbReference type="ARBA" id="ARBA00022741"/>
    </source>
</evidence>
<evidence type="ECO:0000256" key="8">
    <source>
        <dbReference type="ARBA" id="ARBA00023054"/>
    </source>
</evidence>
<accession>A0ABR4PSP3</accession>
<keyword evidence="7" id="KW-0067">ATP-binding</keyword>
<dbReference type="Gene3D" id="3.40.50.300">
    <property type="entry name" value="P-loop containing nucleotide triphosphate hydrolases"/>
    <property type="match status" value="2"/>
</dbReference>
<dbReference type="SUPFAM" id="SSF52540">
    <property type="entry name" value="P-loop containing nucleoside triphosphate hydrolases"/>
    <property type="match status" value="2"/>
</dbReference>
<evidence type="ECO:0000256" key="1">
    <source>
        <dbReference type="ARBA" id="ARBA00004123"/>
    </source>
</evidence>
<dbReference type="Proteomes" id="UP001629113">
    <property type="component" value="Unassembled WGS sequence"/>
</dbReference>
<dbReference type="InterPro" id="IPR027417">
    <property type="entry name" value="P-loop_NTPase"/>
</dbReference>
<evidence type="ECO:0000313" key="15">
    <source>
        <dbReference type="EMBL" id="KAL3426203.1"/>
    </source>
</evidence>
<dbReference type="PANTHER" id="PTHR19306">
    <property type="entry name" value="STRUCTURAL MAINTENANCE OF CHROMOSOMES 5,6 SMC5, SMC6"/>
    <property type="match status" value="1"/>
</dbReference>
<sequence>MPLHRKRPRRDETDESDEIMASEHATSNLRGVHDTHRRKRVSVNRASPNTQNTRQRSPSSTGSSNDDILEPDAPNSTVPSATQYEILRDGDFKELENPDLDDQRATQRHLARQRDPGQIGENRAADNAIVEEIRCVNFMCHMNMNVKLGPLINFVVGENGSGKSAVLTALTLCLGGKASATNRGGSLKSFVKTGEEAATLAVRLKNQGASAYQPDLYGSSIIIERHFSMSGSSGFKLKNSSGRLISNKKSDVDDVLEYFQLQVDNPMNVLTQDAAKSFITNSTPAMKYQFFYKGTQLEALDNDYQMVHELINSAETKISSMEHSITSLKARYDEAQKKADIVKDHAEMRYKMQSYRRQHAWAQVEEREAALRDIEGNFKAAQEESSQAEQNVESTSIAFDEYNARVEKASEQVSTLEQERVALDDEQTELQSKLKAAELEQNSCHLTQRNIITELKAANKKAQGCQDIVDKEVKRIADVDGGAHLQKTEDLEVAQRRVEEITKELKADIRKKSDLQNIYQRASEEVDVVNKALDTKKRVYEAANAELQELNRARPDPMAGFDKRMPQLLQRIRDDRGFRETPVGPIGSHIKLKKQKWSYILEKSFGAILNGFIVTSKADQLRLQAMMRGFGIENSPILIGKKNHIDTTNHEPDPRYDTTLRILDIDNDLVRSQLIINQGIEQSLLIEDLEEANRTMFMQDRPRNVKQCLTLSQQPDIGHRLSFAGLNNQNQTTDYVSADIRQKPRMSSDMEGRITYQRGVCERLRQDMELIKADRSRLLTKRKECEVALSRHDKLIESVEVKRQRAIDEVEKLEIELQDGNIEDGRLEALRGDLKEAQGGVALHENQYQEAIQAKDKAQITVIERAKDLDSFRVQLSDYEARMNKARKKLRSVNDARSVALTTKNSAIEALAECKDELGRLERKLDQFAELLAEFKEGASRISARVPVEDGMNAASLGASIKTMNEEIRQYNNRLGGTDEEINNAAANALESWQRAKSNQANLIRLNTYLKKSLFKRITQYKAFRRYISSNARMQFNYLLSERGFRGKMTIDHRGRQLDLTVEPDETKKSDKGRTTKTLSGGEKSFSSICLLLSVWEAMGAPMRCLDEFDVFMDDINRDVSTNLIIKGARRSVGRQFILISPKAISGGGAEKQADVRIHKLIHPREQQRRITEMMDV</sequence>
<dbReference type="PANTHER" id="PTHR19306:SF6">
    <property type="entry name" value="STRUCTURAL MAINTENANCE OF CHROMOSOMES PROTEIN 6"/>
    <property type="match status" value="1"/>
</dbReference>